<name>A0A6F8XMH4_9ACTN</name>
<gene>
    <name evidence="1" type="ORF">Pflav_013990</name>
</gene>
<protein>
    <recommendedName>
        <fullName evidence="3">CBM6 domain-containing protein</fullName>
    </recommendedName>
</protein>
<dbReference type="InterPro" id="IPR008979">
    <property type="entry name" value="Galactose-bd-like_sf"/>
</dbReference>
<sequence length="89" mass="9495">MRYLGTVVVYLNVPTAGTRTVTVTYEASGEREITVAINSAAPRTFTANGTSWVLPRTFSFTAAVPAGRVAITLYSETSPPPDIDKITVS</sequence>
<evidence type="ECO:0000313" key="1">
    <source>
        <dbReference type="EMBL" id="BCB74989.1"/>
    </source>
</evidence>
<dbReference type="EMBL" id="AP022870">
    <property type="protein sequence ID" value="BCB74989.1"/>
    <property type="molecule type" value="Genomic_DNA"/>
</dbReference>
<dbReference type="RefSeq" id="WP_173034552.1">
    <property type="nucleotide sequence ID" value="NZ_AP022870.1"/>
</dbReference>
<evidence type="ECO:0008006" key="3">
    <source>
        <dbReference type="Google" id="ProtNLM"/>
    </source>
</evidence>
<reference evidence="1 2" key="2">
    <citation type="submission" date="2020-03" db="EMBL/GenBank/DDBJ databases">
        <authorList>
            <person name="Ichikawa N."/>
            <person name="Kimura A."/>
            <person name="Kitahashi Y."/>
            <person name="Uohara A."/>
        </authorList>
    </citation>
    <scope>NUCLEOTIDE SEQUENCE [LARGE SCALE GENOMIC DNA]</scope>
    <source>
        <strain evidence="1 2">NBRC 107702</strain>
    </source>
</reference>
<dbReference type="AlphaFoldDB" id="A0A6F8XMH4"/>
<accession>A0A6F8XMH4</accession>
<keyword evidence="2" id="KW-1185">Reference proteome</keyword>
<proteinExistence type="predicted"/>
<dbReference type="SUPFAM" id="SSF49785">
    <property type="entry name" value="Galactose-binding domain-like"/>
    <property type="match status" value="1"/>
</dbReference>
<dbReference type="Gene3D" id="2.60.120.260">
    <property type="entry name" value="Galactose-binding domain-like"/>
    <property type="match status" value="1"/>
</dbReference>
<dbReference type="KEGG" id="pfla:Pflav_013990"/>
<dbReference type="Proteomes" id="UP000502508">
    <property type="component" value="Chromosome"/>
</dbReference>
<organism evidence="1 2">
    <name type="scientific">Phytohabitans flavus</name>
    <dbReference type="NCBI Taxonomy" id="1076124"/>
    <lineage>
        <taxon>Bacteria</taxon>
        <taxon>Bacillati</taxon>
        <taxon>Actinomycetota</taxon>
        <taxon>Actinomycetes</taxon>
        <taxon>Micromonosporales</taxon>
        <taxon>Micromonosporaceae</taxon>
    </lineage>
</organism>
<evidence type="ECO:0000313" key="2">
    <source>
        <dbReference type="Proteomes" id="UP000502508"/>
    </source>
</evidence>
<reference evidence="1 2" key="1">
    <citation type="submission" date="2020-03" db="EMBL/GenBank/DDBJ databases">
        <title>Whole genome shotgun sequence of Phytohabitans flavus NBRC 107702.</title>
        <authorList>
            <person name="Komaki H."/>
            <person name="Tamura T."/>
        </authorList>
    </citation>
    <scope>NUCLEOTIDE SEQUENCE [LARGE SCALE GENOMIC DNA]</scope>
    <source>
        <strain evidence="1 2">NBRC 107702</strain>
    </source>
</reference>